<feature type="binding site" evidence="13">
    <location>
        <position position="142"/>
    </location>
    <ligand>
        <name>ATP</name>
        <dbReference type="ChEBI" id="CHEBI:30616"/>
    </ligand>
</feature>
<feature type="binding site" evidence="13">
    <location>
        <position position="294"/>
    </location>
    <ligand>
        <name>ATP</name>
        <dbReference type="ChEBI" id="CHEBI:30616"/>
    </ligand>
</feature>
<feature type="transmembrane region" description="Helical" evidence="15">
    <location>
        <begin position="366"/>
        <end position="386"/>
    </location>
</feature>
<evidence type="ECO:0000313" key="19">
    <source>
        <dbReference type="Proteomes" id="UP000078348"/>
    </source>
</evidence>
<reference evidence="18 19" key="1">
    <citation type="submission" date="2016-05" db="EMBL/GenBank/DDBJ databases">
        <title>Nuclear genome of Blastocystis sp. subtype 1 NandII.</title>
        <authorList>
            <person name="Gentekaki E."/>
            <person name="Curtis B."/>
            <person name="Stairs C."/>
            <person name="Eme L."/>
            <person name="Herman E."/>
            <person name="Klimes V."/>
            <person name="Arias M.C."/>
            <person name="Elias M."/>
            <person name="Hilliou F."/>
            <person name="Klute M."/>
            <person name="Malik S.-B."/>
            <person name="Pightling A."/>
            <person name="Rachubinski R."/>
            <person name="Salas D."/>
            <person name="Schlacht A."/>
            <person name="Suga H."/>
            <person name="Archibald J."/>
            <person name="Ball S.G."/>
            <person name="Clark G."/>
            <person name="Dacks J."/>
            <person name="Van Der Giezen M."/>
            <person name="Tsaousis A."/>
            <person name="Roger A."/>
        </authorList>
    </citation>
    <scope>NUCLEOTIDE SEQUENCE [LARGE SCALE GENOMIC DNA]</scope>
    <source>
        <strain evidence="19">ATCC 50177 / NandII</strain>
    </source>
</reference>
<dbReference type="Gene3D" id="3.40.1110.10">
    <property type="entry name" value="Calcium-transporting ATPase, cytoplasmic domain N"/>
    <property type="match status" value="1"/>
</dbReference>
<comment type="subcellular location">
    <subcellularLocation>
        <location evidence="1">Endomembrane system</location>
        <topology evidence="1">Multi-pass membrane protein</topology>
    </subcellularLocation>
    <subcellularLocation>
        <location evidence="15">Membrane</location>
        <topology evidence="15">Multi-pass membrane protein</topology>
    </subcellularLocation>
</comment>
<evidence type="ECO:0000256" key="14">
    <source>
        <dbReference type="PIRSR" id="PIRSR606539-3"/>
    </source>
</evidence>
<dbReference type="Proteomes" id="UP000078348">
    <property type="component" value="Unassembled WGS sequence"/>
</dbReference>
<comment type="cofactor">
    <cofactor evidence="14">
        <name>Mg(2+)</name>
        <dbReference type="ChEBI" id="CHEBI:18420"/>
    </cofactor>
</comment>
<organism evidence="18 19">
    <name type="scientific">Blastocystis sp. subtype 1 (strain ATCC 50177 / NandII)</name>
    <dbReference type="NCBI Taxonomy" id="478820"/>
    <lineage>
        <taxon>Eukaryota</taxon>
        <taxon>Sar</taxon>
        <taxon>Stramenopiles</taxon>
        <taxon>Bigyra</taxon>
        <taxon>Opalozoa</taxon>
        <taxon>Opalinata</taxon>
        <taxon>Blastocystidae</taxon>
        <taxon>Blastocystis</taxon>
    </lineage>
</organism>
<keyword evidence="4 15" id="KW-0812">Transmembrane</keyword>
<dbReference type="NCBIfam" id="TIGR01652">
    <property type="entry name" value="ATPase-Plipid"/>
    <property type="match status" value="1"/>
</dbReference>
<keyword evidence="8 14" id="KW-0460">Magnesium</keyword>
<dbReference type="SUPFAM" id="SSF81665">
    <property type="entry name" value="Calcium ATPase, transmembrane domain M"/>
    <property type="match status" value="1"/>
</dbReference>
<feature type="binding site" evidence="13">
    <location>
        <position position="288"/>
    </location>
    <ligand>
        <name>ATP</name>
        <dbReference type="ChEBI" id="CHEBI:30616"/>
    </ligand>
</feature>
<evidence type="ECO:0000256" key="5">
    <source>
        <dbReference type="ARBA" id="ARBA00022723"/>
    </source>
</evidence>
<evidence type="ECO:0000256" key="1">
    <source>
        <dbReference type="ARBA" id="ARBA00004127"/>
    </source>
</evidence>
<evidence type="ECO:0000256" key="11">
    <source>
        <dbReference type="ARBA" id="ARBA00023136"/>
    </source>
</evidence>
<dbReference type="InterPro" id="IPR023214">
    <property type="entry name" value="HAD_sf"/>
</dbReference>
<dbReference type="InterPro" id="IPR006539">
    <property type="entry name" value="P-type_ATPase_IV"/>
</dbReference>
<feature type="binding site" evidence="14">
    <location>
        <position position="315"/>
    </location>
    <ligand>
        <name>Mg(2+)</name>
        <dbReference type="ChEBI" id="CHEBI:18420"/>
    </ligand>
</feature>
<dbReference type="PANTHER" id="PTHR24092">
    <property type="entry name" value="PROBABLE PHOSPHOLIPID-TRANSPORTING ATPASE"/>
    <property type="match status" value="1"/>
</dbReference>
<evidence type="ECO:0000256" key="7">
    <source>
        <dbReference type="ARBA" id="ARBA00022840"/>
    </source>
</evidence>
<evidence type="ECO:0000256" key="9">
    <source>
        <dbReference type="ARBA" id="ARBA00022967"/>
    </source>
</evidence>
<dbReference type="InterPro" id="IPR001757">
    <property type="entry name" value="P_typ_ATPase"/>
</dbReference>
<keyword evidence="11 15" id="KW-0472">Membrane</keyword>
<keyword evidence="7 13" id="KW-0067">ATP-binding</keyword>
<dbReference type="STRING" id="478820.A0A196SHT9"/>
<feature type="binding site" evidence="13">
    <location>
        <position position="141"/>
    </location>
    <ligand>
        <name>ATP</name>
        <dbReference type="ChEBI" id="CHEBI:30616"/>
    </ligand>
</feature>
<comment type="similarity">
    <text evidence="2 15">Belongs to the cation transport ATPase (P-type) (TC 3.A.3) family. Type IV subfamily.</text>
</comment>
<dbReference type="GO" id="GO:0012505">
    <property type="term" value="C:endomembrane system"/>
    <property type="evidence" value="ECO:0007669"/>
    <property type="project" value="UniProtKB-SubCell"/>
</dbReference>
<dbReference type="SUPFAM" id="SSF56784">
    <property type="entry name" value="HAD-like"/>
    <property type="match status" value="1"/>
</dbReference>
<comment type="catalytic activity">
    <reaction evidence="12 15">
        <text>ATP + H2O + phospholipidSide 1 = ADP + phosphate + phospholipidSide 2.</text>
        <dbReference type="EC" id="7.6.2.1"/>
    </reaction>
</comment>
<evidence type="ECO:0000256" key="2">
    <source>
        <dbReference type="ARBA" id="ARBA00008109"/>
    </source>
</evidence>
<feature type="compositionally biased region" description="Basic and acidic residues" evidence="16">
    <location>
        <begin position="794"/>
        <end position="812"/>
    </location>
</feature>
<feature type="transmembrane region" description="Helical" evidence="15">
    <location>
        <begin position="520"/>
        <end position="539"/>
    </location>
</feature>
<dbReference type="OrthoDB" id="377733at2759"/>
<feature type="binding site" evidence="13">
    <location>
        <position position="53"/>
    </location>
    <ligand>
        <name>ATP</name>
        <dbReference type="ChEBI" id="CHEBI:30616"/>
    </ligand>
</feature>
<keyword evidence="10 15" id="KW-1133">Transmembrane helix</keyword>
<dbReference type="AlphaFoldDB" id="A0A196SHT9"/>
<evidence type="ECO:0000256" key="4">
    <source>
        <dbReference type="ARBA" id="ARBA00022692"/>
    </source>
</evidence>
<dbReference type="Pfam" id="PF16212">
    <property type="entry name" value="PhoLip_ATPase_C"/>
    <property type="match status" value="1"/>
</dbReference>
<keyword evidence="3" id="KW-0813">Transport</keyword>
<dbReference type="InterPro" id="IPR023298">
    <property type="entry name" value="ATPase_P-typ_TM_dom_sf"/>
</dbReference>
<proteinExistence type="inferred from homology"/>
<dbReference type="GO" id="GO:0005886">
    <property type="term" value="C:plasma membrane"/>
    <property type="evidence" value="ECO:0007669"/>
    <property type="project" value="TreeGrafter"/>
</dbReference>
<feature type="domain" description="P-type ATPase C-terminal" evidence="17">
    <location>
        <begin position="341"/>
        <end position="588"/>
    </location>
</feature>
<evidence type="ECO:0000256" key="15">
    <source>
        <dbReference type="RuleBase" id="RU362033"/>
    </source>
</evidence>
<feature type="binding site" evidence="14">
    <location>
        <position position="319"/>
    </location>
    <ligand>
        <name>Mg(2+)</name>
        <dbReference type="ChEBI" id="CHEBI:18420"/>
    </ligand>
</feature>
<feature type="binding site" evidence="13">
    <location>
        <position position="318"/>
    </location>
    <ligand>
        <name>ATP</name>
        <dbReference type="ChEBI" id="CHEBI:30616"/>
    </ligand>
</feature>
<gene>
    <name evidence="18" type="ORF">AV274_1678</name>
</gene>
<protein>
    <recommendedName>
        <fullName evidence="15">Phospholipid-transporting ATPase</fullName>
        <ecNumber evidence="15">7.6.2.1</ecNumber>
    </recommendedName>
</protein>
<feature type="binding site" evidence="13">
    <location>
        <position position="17"/>
    </location>
    <ligand>
        <name>ATP</name>
        <dbReference type="ChEBI" id="CHEBI:30616"/>
    </ligand>
</feature>
<dbReference type="GO" id="GO:0045332">
    <property type="term" value="P:phospholipid translocation"/>
    <property type="evidence" value="ECO:0007669"/>
    <property type="project" value="TreeGrafter"/>
</dbReference>
<dbReference type="GO" id="GO:0016887">
    <property type="term" value="F:ATP hydrolysis activity"/>
    <property type="evidence" value="ECO:0007669"/>
    <property type="project" value="InterPro"/>
</dbReference>
<feature type="transmembrane region" description="Helical" evidence="15">
    <location>
        <begin position="559"/>
        <end position="578"/>
    </location>
</feature>
<name>A0A196SHT9_BLAHN</name>
<keyword evidence="5 14" id="KW-0479">Metal-binding</keyword>
<dbReference type="GO" id="GO:0005524">
    <property type="term" value="F:ATP binding"/>
    <property type="evidence" value="ECO:0007669"/>
    <property type="project" value="UniProtKB-UniRule"/>
</dbReference>
<accession>A0A196SHT9</accession>
<feature type="transmembrane region" description="Helical" evidence="15">
    <location>
        <begin position="489"/>
        <end position="508"/>
    </location>
</feature>
<dbReference type="EC" id="7.6.2.1" evidence="15"/>
<dbReference type="GO" id="GO:0140326">
    <property type="term" value="F:ATPase-coupled intramembrane lipid transporter activity"/>
    <property type="evidence" value="ECO:0007669"/>
    <property type="project" value="UniProtKB-EC"/>
</dbReference>
<evidence type="ECO:0000256" key="16">
    <source>
        <dbReference type="SAM" id="MobiDB-lite"/>
    </source>
</evidence>
<evidence type="ECO:0000259" key="17">
    <source>
        <dbReference type="Pfam" id="PF16212"/>
    </source>
</evidence>
<dbReference type="EMBL" id="LXWW01000073">
    <property type="protein sequence ID" value="OAO16593.1"/>
    <property type="molecule type" value="Genomic_DNA"/>
</dbReference>
<sequence length="812" mass="90887">MSVIVQMPDGSICVYVKGADSIMLELQDPDCNEQRQVEQIACQVGDWAEEAFRTMVFGYKELTLEAFSQWMSEYEAVVEDPAQKELRKKKQPNRIDELQFQMESGLVLQGASAIEDGLQEGVPEALAQLSDAGIHVWMITGDKVGTAKNIAVACNLLKLPEMKLIEFTKEAIDENLLSKGGRTEDLTERISPSAIQDIEWRMMEAEKEGDLEKANRILGEFEAQHPGLLAARMHCEALAANIVNCESEMKSKPMALVLDELFIDFLALSCRKAFLVVAQSCKAVIACRARKDQKAKLTRLVREGNREVVTLGVGDGANDVEMIRAAHIGVGIIGKEGTQAVNNADYAISQFRYLTRLILVYGHHEYRGITLAALLIFYKNILFTLIQYLYTFVCGLSGTRNQSYTAIFWYNTALTAFGPLLLAVFDKDVTDANCYKFPQLHRQGIEHRLFSVKRFLVYMAKAVYEAVAIGLVVNLTMSRCDFPTGTLDVWLYGTIAVTINIFVANVSASIEQSRMMGVTVFFFWGTFFFWLLLVLFNSLSLDLFPDYFGSFSLLFSRPVFYLVFLLATVLSILPTMMLKALQREWAPTLSQFIQDVQVRGADADAVEAALEDMEKNRSLELELKTMKNRPHDAQVPELMNVSPQLVEDMEKELERTRSVVLNTVSPSTDAGSEPGSLSFLRTGNTQRSIRSLAGIRALTICDQLHGPSYDSQSVNGEAQQELIMKINSHSWRSIAAPSKMDQLKNQILEAKPSTILKKMSQTFKKTDGSAKSMMEAQSKKGLSVVKEMEEEEEVAKKEEAKKEEAKEEEATP</sequence>
<dbReference type="InterPro" id="IPR036412">
    <property type="entry name" value="HAD-like_sf"/>
</dbReference>
<evidence type="ECO:0000256" key="6">
    <source>
        <dbReference type="ARBA" id="ARBA00022741"/>
    </source>
</evidence>
<evidence type="ECO:0000256" key="10">
    <source>
        <dbReference type="ARBA" id="ARBA00022989"/>
    </source>
</evidence>
<comment type="caution">
    <text evidence="18">The sequence shown here is derived from an EMBL/GenBank/DDBJ whole genome shotgun (WGS) entry which is preliminary data.</text>
</comment>
<dbReference type="InterPro" id="IPR023299">
    <property type="entry name" value="ATPase_P-typ_cyto_dom_N"/>
</dbReference>
<dbReference type="Gene3D" id="3.40.50.1000">
    <property type="entry name" value="HAD superfamily/HAD-like"/>
    <property type="match status" value="1"/>
</dbReference>
<keyword evidence="9 15" id="KW-1278">Translocase</keyword>
<feature type="transmembrane region" description="Helical" evidence="15">
    <location>
        <begin position="406"/>
        <end position="425"/>
    </location>
</feature>
<keyword evidence="19" id="KW-1185">Reference proteome</keyword>
<dbReference type="GO" id="GO:0000287">
    <property type="term" value="F:magnesium ion binding"/>
    <property type="evidence" value="ECO:0007669"/>
    <property type="project" value="UniProtKB-UniRule"/>
</dbReference>
<dbReference type="NCBIfam" id="TIGR01494">
    <property type="entry name" value="ATPase_P-type"/>
    <property type="match status" value="1"/>
</dbReference>
<feature type="binding site" evidence="13">
    <location>
        <position position="140"/>
    </location>
    <ligand>
        <name>ATP</name>
        <dbReference type="ChEBI" id="CHEBI:30616"/>
    </ligand>
</feature>
<feature type="region of interest" description="Disordered" evidence="16">
    <location>
        <begin position="766"/>
        <end position="812"/>
    </location>
</feature>
<feature type="binding site" evidence="13">
    <location>
        <position position="319"/>
    </location>
    <ligand>
        <name>ATP</name>
        <dbReference type="ChEBI" id="CHEBI:30616"/>
    </ligand>
</feature>
<evidence type="ECO:0000256" key="3">
    <source>
        <dbReference type="ARBA" id="ARBA00022448"/>
    </source>
</evidence>
<keyword evidence="6 13" id="KW-0547">Nucleotide-binding</keyword>
<evidence type="ECO:0000256" key="12">
    <source>
        <dbReference type="ARBA" id="ARBA00034036"/>
    </source>
</evidence>
<dbReference type="PANTHER" id="PTHR24092:SF180">
    <property type="entry name" value="PHOSPHOLIPID-TRANSPORTING ATPASE DNF1-RELATED"/>
    <property type="match status" value="1"/>
</dbReference>
<evidence type="ECO:0000256" key="8">
    <source>
        <dbReference type="ARBA" id="ARBA00022842"/>
    </source>
</evidence>
<evidence type="ECO:0000313" key="18">
    <source>
        <dbReference type="EMBL" id="OAO16593.1"/>
    </source>
</evidence>
<feature type="transmembrane region" description="Helical" evidence="15">
    <location>
        <begin position="455"/>
        <end position="477"/>
    </location>
</feature>
<dbReference type="SUPFAM" id="SSF81660">
    <property type="entry name" value="Metal cation-transporting ATPase, ATP-binding domain N"/>
    <property type="match status" value="1"/>
</dbReference>
<dbReference type="InterPro" id="IPR032630">
    <property type="entry name" value="P_typ_ATPase_c"/>
</dbReference>
<evidence type="ECO:0000256" key="13">
    <source>
        <dbReference type="PIRSR" id="PIRSR606539-2"/>
    </source>
</evidence>